<evidence type="ECO:0000313" key="2">
    <source>
        <dbReference type="EMBL" id="THV04045.1"/>
    </source>
</evidence>
<accession>A0A4S8MMG0</accession>
<evidence type="ECO:0000313" key="3">
    <source>
        <dbReference type="Proteomes" id="UP000297245"/>
    </source>
</evidence>
<dbReference type="EMBL" id="ML179060">
    <property type="protein sequence ID" value="THV04045.1"/>
    <property type="molecule type" value="Genomic_DNA"/>
</dbReference>
<protein>
    <submittedName>
        <fullName evidence="2">Uncharacterized protein</fullName>
    </submittedName>
</protein>
<evidence type="ECO:0000256" key="1">
    <source>
        <dbReference type="SAM" id="MobiDB-lite"/>
    </source>
</evidence>
<feature type="compositionally biased region" description="Low complexity" evidence="1">
    <location>
        <begin position="32"/>
        <end position="49"/>
    </location>
</feature>
<keyword evidence="3" id="KW-1185">Reference proteome</keyword>
<feature type="compositionally biased region" description="Polar residues" evidence="1">
    <location>
        <begin position="50"/>
        <end position="61"/>
    </location>
</feature>
<organism evidence="2 3">
    <name type="scientific">Dendrothele bispora (strain CBS 962.96)</name>
    <dbReference type="NCBI Taxonomy" id="1314807"/>
    <lineage>
        <taxon>Eukaryota</taxon>
        <taxon>Fungi</taxon>
        <taxon>Dikarya</taxon>
        <taxon>Basidiomycota</taxon>
        <taxon>Agaricomycotina</taxon>
        <taxon>Agaricomycetes</taxon>
        <taxon>Agaricomycetidae</taxon>
        <taxon>Agaricales</taxon>
        <taxon>Agaricales incertae sedis</taxon>
        <taxon>Dendrothele</taxon>
    </lineage>
</organism>
<proteinExistence type="predicted"/>
<dbReference type="Proteomes" id="UP000297245">
    <property type="component" value="Unassembled WGS sequence"/>
</dbReference>
<dbReference type="AlphaFoldDB" id="A0A4S8MMG0"/>
<name>A0A4S8MMG0_DENBC</name>
<gene>
    <name evidence="2" type="ORF">K435DRAFT_851227</name>
</gene>
<sequence>MYSQLFADAVSATAAVPPSMPTPASPTGTIEQPPSNSSSSQIQDNTSSPTHVSLNPTSPAGSSRLRAVRGLQLHAHVNKATPSKLDRGWF</sequence>
<feature type="region of interest" description="Disordered" evidence="1">
    <location>
        <begin position="11"/>
        <end position="67"/>
    </location>
</feature>
<reference evidence="2 3" key="1">
    <citation type="journal article" date="2019" name="Nat. Ecol. Evol.">
        <title>Megaphylogeny resolves global patterns of mushroom evolution.</title>
        <authorList>
            <person name="Varga T."/>
            <person name="Krizsan K."/>
            <person name="Foldi C."/>
            <person name="Dima B."/>
            <person name="Sanchez-Garcia M."/>
            <person name="Sanchez-Ramirez S."/>
            <person name="Szollosi G.J."/>
            <person name="Szarkandi J.G."/>
            <person name="Papp V."/>
            <person name="Albert L."/>
            <person name="Andreopoulos W."/>
            <person name="Angelini C."/>
            <person name="Antonin V."/>
            <person name="Barry K.W."/>
            <person name="Bougher N.L."/>
            <person name="Buchanan P."/>
            <person name="Buyck B."/>
            <person name="Bense V."/>
            <person name="Catcheside P."/>
            <person name="Chovatia M."/>
            <person name="Cooper J."/>
            <person name="Damon W."/>
            <person name="Desjardin D."/>
            <person name="Finy P."/>
            <person name="Geml J."/>
            <person name="Haridas S."/>
            <person name="Hughes K."/>
            <person name="Justo A."/>
            <person name="Karasinski D."/>
            <person name="Kautmanova I."/>
            <person name="Kiss B."/>
            <person name="Kocsube S."/>
            <person name="Kotiranta H."/>
            <person name="LaButti K.M."/>
            <person name="Lechner B.E."/>
            <person name="Liimatainen K."/>
            <person name="Lipzen A."/>
            <person name="Lukacs Z."/>
            <person name="Mihaltcheva S."/>
            <person name="Morgado L.N."/>
            <person name="Niskanen T."/>
            <person name="Noordeloos M.E."/>
            <person name="Ohm R.A."/>
            <person name="Ortiz-Santana B."/>
            <person name="Ovrebo C."/>
            <person name="Racz N."/>
            <person name="Riley R."/>
            <person name="Savchenko A."/>
            <person name="Shiryaev A."/>
            <person name="Soop K."/>
            <person name="Spirin V."/>
            <person name="Szebenyi C."/>
            <person name="Tomsovsky M."/>
            <person name="Tulloss R.E."/>
            <person name="Uehling J."/>
            <person name="Grigoriev I.V."/>
            <person name="Vagvolgyi C."/>
            <person name="Papp T."/>
            <person name="Martin F.M."/>
            <person name="Miettinen O."/>
            <person name="Hibbett D.S."/>
            <person name="Nagy L.G."/>
        </authorList>
    </citation>
    <scope>NUCLEOTIDE SEQUENCE [LARGE SCALE GENOMIC DNA]</scope>
    <source>
        <strain evidence="2 3">CBS 962.96</strain>
    </source>
</reference>